<dbReference type="InterPro" id="IPR039420">
    <property type="entry name" value="WalR-like"/>
</dbReference>
<dbReference type="Pfam" id="PF00072">
    <property type="entry name" value="Response_reg"/>
    <property type="match status" value="1"/>
</dbReference>
<proteinExistence type="predicted"/>
<evidence type="ECO:0000256" key="2">
    <source>
        <dbReference type="ARBA" id="ARBA00023015"/>
    </source>
</evidence>
<dbReference type="PANTHER" id="PTHR43214">
    <property type="entry name" value="TWO-COMPONENT RESPONSE REGULATOR"/>
    <property type="match status" value="1"/>
</dbReference>
<dbReference type="PRINTS" id="PR00038">
    <property type="entry name" value="HTHLUXR"/>
</dbReference>
<accession>A0A238YW76</accession>
<dbReference type="GO" id="GO:0006355">
    <property type="term" value="P:regulation of DNA-templated transcription"/>
    <property type="evidence" value="ECO:0007669"/>
    <property type="project" value="InterPro"/>
</dbReference>
<evidence type="ECO:0000259" key="6">
    <source>
        <dbReference type="PROSITE" id="PS50043"/>
    </source>
</evidence>
<keyword evidence="1 5" id="KW-0597">Phosphoprotein</keyword>
<dbReference type="Proteomes" id="UP000198324">
    <property type="component" value="Unassembled WGS sequence"/>
</dbReference>
<dbReference type="AlphaFoldDB" id="A0A238YW76"/>
<dbReference type="InterPro" id="IPR000792">
    <property type="entry name" value="Tscrpt_reg_LuxR_C"/>
</dbReference>
<dbReference type="GO" id="GO:0003677">
    <property type="term" value="F:DNA binding"/>
    <property type="evidence" value="ECO:0007669"/>
    <property type="project" value="UniProtKB-KW"/>
</dbReference>
<gene>
    <name evidence="8" type="ORF">SAMN04488503_1045</name>
</gene>
<dbReference type="CDD" id="cd06170">
    <property type="entry name" value="LuxR_C_like"/>
    <property type="match status" value="1"/>
</dbReference>
<dbReference type="Gene3D" id="3.40.50.2300">
    <property type="match status" value="1"/>
</dbReference>
<feature type="domain" description="HTH luxR-type" evidence="6">
    <location>
        <begin position="151"/>
        <end position="216"/>
    </location>
</feature>
<dbReference type="InterPro" id="IPR011006">
    <property type="entry name" value="CheY-like_superfamily"/>
</dbReference>
<organism evidence="8 9">
    <name type="scientific">Humidesulfovibrio mexicanus</name>
    <dbReference type="NCBI Taxonomy" id="147047"/>
    <lineage>
        <taxon>Bacteria</taxon>
        <taxon>Pseudomonadati</taxon>
        <taxon>Thermodesulfobacteriota</taxon>
        <taxon>Desulfovibrionia</taxon>
        <taxon>Desulfovibrionales</taxon>
        <taxon>Desulfovibrionaceae</taxon>
        <taxon>Humidesulfovibrio</taxon>
    </lineage>
</organism>
<dbReference type="PANTHER" id="PTHR43214:SF41">
    <property type="entry name" value="NITRATE_NITRITE RESPONSE REGULATOR PROTEIN NARP"/>
    <property type="match status" value="1"/>
</dbReference>
<feature type="modified residue" description="4-aspartylphosphate" evidence="5">
    <location>
        <position position="57"/>
    </location>
</feature>
<evidence type="ECO:0000313" key="9">
    <source>
        <dbReference type="Proteomes" id="UP000198324"/>
    </source>
</evidence>
<evidence type="ECO:0000256" key="3">
    <source>
        <dbReference type="ARBA" id="ARBA00023125"/>
    </source>
</evidence>
<feature type="domain" description="Response regulatory" evidence="7">
    <location>
        <begin position="6"/>
        <end position="122"/>
    </location>
</feature>
<name>A0A238YW76_9BACT</name>
<keyword evidence="4" id="KW-0804">Transcription</keyword>
<dbReference type="InterPro" id="IPR058245">
    <property type="entry name" value="NreC/VraR/RcsB-like_REC"/>
</dbReference>
<dbReference type="InterPro" id="IPR001789">
    <property type="entry name" value="Sig_transdc_resp-reg_receiver"/>
</dbReference>
<evidence type="ECO:0000313" key="8">
    <source>
        <dbReference type="EMBL" id="SNR75387.1"/>
    </source>
</evidence>
<dbReference type="PROSITE" id="PS50043">
    <property type="entry name" value="HTH_LUXR_2"/>
    <property type="match status" value="1"/>
</dbReference>
<keyword evidence="9" id="KW-1185">Reference proteome</keyword>
<protein>
    <submittedName>
        <fullName evidence="8">Two component transcriptional regulator, LuxR family</fullName>
    </submittedName>
</protein>
<dbReference type="GO" id="GO:0000160">
    <property type="term" value="P:phosphorelay signal transduction system"/>
    <property type="evidence" value="ECO:0007669"/>
    <property type="project" value="InterPro"/>
</dbReference>
<evidence type="ECO:0000256" key="5">
    <source>
        <dbReference type="PROSITE-ProRule" id="PRU00169"/>
    </source>
</evidence>
<evidence type="ECO:0000256" key="4">
    <source>
        <dbReference type="ARBA" id="ARBA00023163"/>
    </source>
</evidence>
<dbReference type="OrthoDB" id="9780312at2"/>
<dbReference type="SMART" id="SM00448">
    <property type="entry name" value="REC"/>
    <property type="match status" value="1"/>
</dbReference>
<keyword evidence="2" id="KW-0805">Transcription regulation</keyword>
<dbReference type="SUPFAM" id="SSF46894">
    <property type="entry name" value="C-terminal effector domain of the bipartite response regulators"/>
    <property type="match status" value="1"/>
</dbReference>
<dbReference type="RefSeq" id="WP_089272452.1">
    <property type="nucleotide sequence ID" value="NZ_FZOC01000002.1"/>
</dbReference>
<dbReference type="InterPro" id="IPR016032">
    <property type="entry name" value="Sig_transdc_resp-reg_C-effctor"/>
</dbReference>
<sequence length="224" mass="24377">MSAKYKILIIDDHPMFRDGLKTIVRSGAAYEIAGEAGNCAEGLAQARSIKPDLVIVDISLPDGNGIDLARDILALAPQTKVVMLSMHSKVDFIATAFQAGVSGYLAKESSREQLLQALDAVMAGRQYLDGSLSPRVVTELLARPNEETRTTDAAYGKLSRREQQVLRLLAEGHAPAVIAERLFISRKTVENHRTNILAKLGIKSPVALVRYAARLGLIDLETEE</sequence>
<dbReference type="EMBL" id="FZOC01000002">
    <property type="protein sequence ID" value="SNR75387.1"/>
    <property type="molecule type" value="Genomic_DNA"/>
</dbReference>
<keyword evidence="3" id="KW-0238">DNA-binding</keyword>
<dbReference type="SMART" id="SM00421">
    <property type="entry name" value="HTH_LUXR"/>
    <property type="match status" value="1"/>
</dbReference>
<reference evidence="8 9" key="1">
    <citation type="submission" date="2017-06" db="EMBL/GenBank/DDBJ databases">
        <authorList>
            <person name="Kim H.J."/>
            <person name="Triplett B.A."/>
        </authorList>
    </citation>
    <scope>NUCLEOTIDE SEQUENCE [LARGE SCALE GENOMIC DNA]</scope>
    <source>
        <strain evidence="8 9">DSM 13116</strain>
    </source>
</reference>
<evidence type="ECO:0000259" key="7">
    <source>
        <dbReference type="PROSITE" id="PS50110"/>
    </source>
</evidence>
<dbReference type="CDD" id="cd17535">
    <property type="entry name" value="REC_NarL-like"/>
    <property type="match status" value="1"/>
</dbReference>
<dbReference type="PROSITE" id="PS50110">
    <property type="entry name" value="RESPONSE_REGULATORY"/>
    <property type="match status" value="1"/>
</dbReference>
<dbReference type="SUPFAM" id="SSF52172">
    <property type="entry name" value="CheY-like"/>
    <property type="match status" value="1"/>
</dbReference>
<dbReference type="Pfam" id="PF00196">
    <property type="entry name" value="GerE"/>
    <property type="match status" value="1"/>
</dbReference>
<evidence type="ECO:0000256" key="1">
    <source>
        <dbReference type="ARBA" id="ARBA00022553"/>
    </source>
</evidence>